<dbReference type="InterPro" id="IPR025997">
    <property type="entry name" value="SBP_2_dom"/>
</dbReference>
<dbReference type="Pfam" id="PF13407">
    <property type="entry name" value="Peripla_BP_4"/>
    <property type="match status" value="1"/>
</dbReference>
<organism evidence="2 3">
    <name type="scientific">Amycolatopsis rhabdoformis</name>
    <dbReference type="NCBI Taxonomy" id="1448059"/>
    <lineage>
        <taxon>Bacteria</taxon>
        <taxon>Bacillati</taxon>
        <taxon>Actinomycetota</taxon>
        <taxon>Actinomycetes</taxon>
        <taxon>Pseudonocardiales</taxon>
        <taxon>Pseudonocardiaceae</taxon>
        <taxon>Amycolatopsis</taxon>
    </lineage>
</organism>
<feature type="domain" description="Periplasmic binding protein" evidence="1">
    <location>
        <begin position="76"/>
        <end position="302"/>
    </location>
</feature>
<evidence type="ECO:0000313" key="3">
    <source>
        <dbReference type="Proteomes" id="UP001330812"/>
    </source>
</evidence>
<evidence type="ECO:0000313" key="2">
    <source>
        <dbReference type="EMBL" id="WSE32247.1"/>
    </source>
</evidence>
<dbReference type="EMBL" id="CP142149">
    <property type="protein sequence ID" value="WSE32247.1"/>
    <property type="molecule type" value="Genomic_DNA"/>
</dbReference>
<sequence length="360" mass="37227">MTATAACTGSTDAAPAATAETAACRKQADEFLAPYTRPAETLPPQLTALARRPEPGGSVIQISNGSLPQDVTTANATVAAAHTIGWAGKVLITDGSVEDLNAKWQQAIAEHPTAIIGSTSSDPIRTALSSARRAGILTALNAASDPPDDRTGPDVVNNGSTEYAHLGEVNAYTVLRDAGCVPTGVVVVSLQFPVLQAEADKFKETLLAHCPKCEVTVKTLQNGDVGTPAATGSIVSTLQADPSTKYVYALIGSLGVGVPAALQAAGMTDVKVFGAQPDSTAVQAVVSGSAAWWLSQENSEIAGWFLLDGVLRAKESGKPHNEVASTPTILTRDTVPADAQDPPIHPADYVALFTRLWRVG</sequence>
<dbReference type="Gene3D" id="3.40.50.2300">
    <property type="match status" value="2"/>
</dbReference>
<name>A0ABZ1ICW8_9PSEU</name>
<dbReference type="SUPFAM" id="SSF53822">
    <property type="entry name" value="Periplasmic binding protein-like I"/>
    <property type="match status" value="1"/>
</dbReference>
<dbReference type="InterPro" id="IPR028082">
    <property type="entry name" value="Peripla_BP_I"/>
</dbReference>
<evidence type="ECO:0000259" key="1">
    <source>
        <dbReference type="Pfam" id="PF13407"/>
    </source>
</evidence>
<gene>
    <name evidence="2" type="ORF">VSH64_09010</name>
</gene>
<accession>A0ABZ1ICW8</accession>
<reference evidence="2 3" key="1">
    <citation type="journal article" date="2015" name="Int. J. Syst. Evol. Microbiol.">
        <title>Amycolatopsis rhabdoformis sp. nov., an actinomycete isolated from a tropical forest soil.</title>
        <authorList>
            <person name="Souza W.R."/>
            <person name="Silva R.E."/>
            <person name="Goodfellow M."/>
            <person name="Busarakam K."/>
            <person name="Figueiro F.S."/>
            <person name="Ferreira D."/>
            <person name="Rodrigues-Filho E."/>
            <person name="Moraes L.A.B."/>
            <person name="Zucchi T.D."/>
        </authorList>
    </citation>
    <scope>NUCLEOTIDE SEQUENCE [LARGE SCALE GENOMIC DNA]</scope>
    <source>
        <strain evidence="2 3">NCIMB 14900</strain>
    </source>
</reference>
<dbReference type="Proteomes" id="UP001330812">
    <property type="component" value="Chromosome"/>
</dbReference>
<dbReference type="RefSeq" id="WP_326835055.1">
    <property type="nucleotide sequence ID" value="NZ_CP142149.1"/>
</dbReference>
<keyword evidence="3" id="KW-1185">Reference proteome</keyword>
<proteinExistence type="predicted"/>
<protein>
    <submittedName>
        <fullName evidence="2">Substrate-binding domain-containing protein</fullName>
    </submittedName>
</protein>